<dbReference type="Proteomes" id="UP001225316">
    <property type="component" value="Unassembled WGS sequence"/>
</dbReference>
<sequence length="322" mass="35401">LGNVLLVSPLLTSYCLLARRASGPGSENRGYGEFELELTKTALFGIKPSLGDPIAMTLKNLGLLSLNVGLGLTSFFSTAQAETPLAPDLAAVVAATQEAHGLQAWWEKEVVLADVEIVFGGNTIVDGTFSFEAHGPRARYDRKDGTSVIFDGQTAWVSPAEAEAPKGRFHVLTWPWFIMAPFKMQGDGINLSDLDSAEVDGTRYQTVFQTFGEDMGDTPDDWYRFYLDPKTKLVDGMAYIVTFGKDLETANEKPSIIKYFDYVDAEGPVIATRYEFWYWDSEQHAVVGDAPKGVGTVSNVRYSRKQAVDFSVPADARELPLK</sequence>
<gene>
    <name evidence="1" type="ORF">QEH52_17700</name>
</gene>
<evidence type="ECO:0000313" key="2">
    <source>
        <dbReference type="Proteomes" id="UP001225316"/>
    </source>
</evidence>
<dbReference type="RefSeq" id="WP_308952278.1">
    <property type="nucleotide sequence ID" value="NZ_JARXHW010000064.1"/>
</dbReference>
<reference evidence="1 2" key="1">
    <citation type="submission" date="2023-04" db="EMBL/GenBank/DDBJ databases">
        <title>A novel bacteria isolated from coastal sediment.</title>
        <authorList>
            <person name="Liu X.-J."/>
            <person name="Du Z.-J."/>
        </authorList>
    </citation>
    <scope>NUCLEOTIDE SEQUENCE [LARGE SCALE GENOMIC DNA]</scope>
    <source>
        <strain evidence="1 2">SDUM461003</strain>
    </source>
</reference>
<protein>
    <submittedName>
        <fullName evidence="1">Uncharacterized protein</fullName>
    </submittedName>
</protein>
<dbReference type="Pfam" id="PF20113">
    <property type="entry name" value="DUF6503"/>
    <property type="match status" value="1"/>
</dbReference>
<comment type="caution">
    <text evidence="1">The sequence shown here is derived from an EMBL/GenBank/DDBJ whole genome shotgun (WGS) entry which is preliminary data.</text>
</comment>
<dbReference type="EMBL" id="JARXHW010000064">
    <property type="protein sequence ID" value="MDQ8209367.1"/>
    <property type="molecule type" value="Genomic_DNA"/>
</dbReference>
<organism evidence="1 2">
    <name type="scientific">Thalassobacterium maritimum</name>
    <dbReference type="NCBI Taxonomy" id="3041265"/>
    <lineage>
        <taxon>Bacteria</taxon>
        <taxon>Pseudomonadati</taxon>
        <taxon>Verrucomicrobiota</taxon>
        <taxon>Opitutia</taxon>
        <taxon>Puniceicoccales</taxon>
        <taxon>Coraliomargaritaceae</taxon>
        <taxon>Thalassobacterium</taxon>
    </lineage>
</organism>
<keyword evidence="2" id="KW-1185">Reference proteome</keyword>
<dbReference type="InterPro" id="IPR045444">
    <property type="entry name" value="DUF6503"/>
</dbReference>
<accession>A0ABU1AZ12</accession>
<name>A0ABU1AZ12_9BACT</name>
<proteinExistence type="predicted"/>
<feature type="non-terminal residue" evidence="1">
    <location>
        <position position="1"/>
    </location>
</feature>
<evidence type="ECO:0000313" key="1">
    <source>
        <dbReference type="EMBL" id="MDQ8209367.1"/>
    </source>
</evidence>